<sequence length="191" mass="21876">MNSEPLINYLLQFGSLNQQQIDLINASLTVRNYKADAYFLKAGQVSREIGFIIKGVVRVCYYDNEGNEITRYFIDENNFLVDIESYNAGIPSIGYVQAVTDCEMLILSKQAMENLSNTIIVWDSIVHKMIAKGLSEKVARISLMFPKDATERYLFFLEKFPNLANRVPLQYIASYIGITKHSLSRIRKSIR</sequence>
<gene>
    <name evidence="2" type="ORF">ESB13_02595</name>
</gene>
<dbReference type="InterPro" id="IPR000595">
    <property type="entry name" value="cNMP-bd_dom"/>
</dbReference>
<evidence type="ECO:0000313" key="3">
    <source>
        <dbReference type="Proteomes" id="UP000290545"/>
    </source>
</evidence>
<dbReference type="RefSeq" id="WP_129001477.1">
    <property type="nucleotide sequence ID" value="NZ_SDHZ01000001.1"/>
</dbReference>
<dbReference type="EMBL" id="SDHZ01000001">
    <property type="protein sequence ID" value="RXK85724.1"/>
    <property type="molecule type" value="Genomic_DNA"/>
</dbReference>
<organism evidence="2 3">
    <name type="scientific">Filimonas effusa</name>
    <dbReference type="NCBI Taxonomy" id="2508721"/>
    <lineage>
        <taxon>Bacteria</taxon>
        <taxon>Pseudomonadati</taxon>
        <taxon>Bacteroidota</taxon>
        <taxon>Chitinophagia</taxon>
        <taxon>Chitinophagales</taxon>
        <taxon>Chitinophagaceae</taxon>
        <taxon>Filimonas</taxon>
    </lineage>
</organism>
<dbReference type="InterPro" id="IPR018490">
    <property type="entry name" value="cNMP-bd_dom_sf"/>
</dbReference>
<feature type="domain" description="Cyclic nucleotide-binding" evidence="1">
    <location>
        <begin position="12"/>
        <end position="115"/>
    </location>
</feature>
<dbReference type="PROSITE" id="PS50042">
    <property type="entry name" value="CNMP_BINDING_3"/>
    <property type="match status" value="1"/>
</dbReference>
<dbReference type="OrthoDB" id="758145at2"/>
<reference evidence="2 3" key="1">
    <citation type="submission" date="2019-01" db="EMBL/GenBank/DDBJ databases">
        <title>Filimonas sp. strain TTM-71.</title>
        <authorList>
            <person name="Chen W.-M."/>
        </authorList>
    </citation>
    <scope>NUCLEOTIDE SEQUENCE [LARGE SCALE GENOMIC DNA]</scope>
    <source>
        <strain evidence="2 3">TTM-71</strain>
    </source>
</reference>
<evidence type="ECO:0000313" key="2">
    <source>
        <dbReference type="EMBL" id="RXK85724.1"/>
    </source>
</evidence>
<accession>A0A4Q1D8P3</accession>
<dbReference type="InterPro" id="IPR014710">
    <property type="entry name" value="RmlC-like_jellyroll"/>
</dbReference>
<dbReference type="Pfam" id="PF00027">
    <property type="entry name" value="cNMP_binding"/>
    <property type="match status" value="1"/>
</dbReference>
<dbReference type="Proteomes" id="UP000290545">
    <property type="component" value="Unassembled WGS sequence"/>
</dbReference>
<name>A0A4Q1D8P3_9BACT</name>
<evidence type="ECO:0000259" key="1">
    <source>
        <dbReference type="PROSITE" id="PS50042"/>
    </source>
</evidence>
<comment type="caution">
    <text evidence="2">The sequence shown here is derived from an EMBL/GenBank/DDBJ whole genome shotgun (WGS) entry which is preliminary data.</text>
</comment>
<dbReference type="SUPFAM" id="SSF51206">
    <property type="entry name" value="cAMP-binding domain-like"/>
    <property type="match status" value="1"/>
</dbReference>
<dbReference type="CDD" id="cd00038">
    <property type="entry name" value="CAP_ED"/>
    <property type="match status" value="1"/>
</dbReference>
<proteinExistence type="predicted"/>
<dbReference type="AlphaFoldDB" id="A0A4Q1D8P3"/>
<dbReference type="Gene3D" id="2.60.120.10">
    <property type="entry name" value="Jelly Rolls"/>
    <property type="match status" value="1"/>
</dbReference>
<keyword evidence="3" id="KW-1185">Reference proteome</keyword>
<protein>
    <submittedName>
        <fullName evidence="2">Crp/Fnr family transcriptional regulator</fullName>
    </submittedName>
</protein>